<dbReference type="InterPro" id="IPR046341">
    <property type="entry name" value="SET_dom_sf"/>
</dbReference>
<organism evidence="3 4">
    <name type="scientific">Xylaria flabelliformis</name>
    <dbReference type="NCBI Taxonomy" id="2512241"/>
    <lineage>
        <taxon>Eukaryota</taxon>
        <taxon>Fungi</taxon>
        <taxon>Dikarya</taxon>
        <taxon>Ascomycota</taxon>
        <taxon>Pezizomycotina</taxon>
        <taxon>Sordariomycetes</taxon>
        <taxon>Xylariomycetidae</taxon>
        <taxon>Xylariales</taxon>
        <taxon>Xylariaceae</taxon>
        <taxon>Xylaria</taxon>
    </lineage>
</organism>
<dbReference type="EMBL" id="VFLP01000018">
    <property type="protein sequence ID" value="TRX94954.1"/>
    <property type="molecule type" value="Genomic_DNA"/>
</dbReference>
<dbReference type="PROSITE" id="PS50280">
    <property type="entry name" value="SET"/>
    <property type="match status" value="1"/>
</dbReference>
<evidence type="ECO:0000256" key="1">
    <source>
        <dbReference type="SAM" id="MobiDB-lite"/>
    </source>
</evidence>
<evidence type="ECO:0000313" key="4">
    <source>
        <dbReference type="Proteomes" id="UP000319160"/>
    </source>
</evidence>
<dbReference type="SUPFAM" id="SSF82199">
    <property type="entry name" value="SET domain"/>
    <property type="match status" value="1"/>
</dbReference>
<dbReference type="PANTHER" id="PTHR47332">
    <property type="entry name" value="SET DOMAIN-CONTAINING PROTEIN 5"/>
    <property type="match status" value="1"/>
</dbReference>
<feature type="domain" description="SET" evidence="2">
    <location>
        <begin position="272"/>
        <end position="406"/>
    </location>
</feature>
<dbReference type="STRING" id="2512241.A0A553I425"/>
<reference evidence="4" key="1">
    <citation type="submission" date="2019-06" db="EMBL/GenBank/DDBJ databases">
        <title>Draft genome sequence of the griseofulvin-producing fungus Xylaria cubensis strain G536.</title>
        <authorList>
            <person name="Mead M.E."/>
            <person name="Raja H.A."/>
            <person name="Steenwyk J.L."/>
            <person name="Knowles S.L."/>
            <person name="Oberlies N.H."/>
            <person name="Rokas A."/>
        </authorList>
    </citation>
    <scope>NUCLEOTIDE SEQUENCE [LARGE SCALE GENOMIC DNA]</scope>
    <source>
        <strain evidence="4">G536</strain>
    </source>
</reference>
<dbReference type="InterPro" id="IPR001214">
    <property type="entry name" value="SET_dom"/>
</dbReference>
<comment type="caution">
    <text evidence="3">The sequence shown here is derived from an EMBL/GenBank/DDBJ whole genome shotgun (WGS) entry which is preliminary data.</text>
</comment>
<dbReference type="Proteomes" id="UP000319160">
    <property type="component" value="Unassembled WGS sequence"/>
</dbReference>
<name>A0A553I425_9PEZI</name>
<dbReference type="InterPro" id="IPR053185">
    <property type="entry name" value="SET_domain_protein"/>
</dbReference>
<sequence length="453" mass="50272">MPLVSDCSLLTMQAKNPAPDLRRSTKEPAHMEAAGSSSITSSSETSVSETSSSDGAGSLLWNDIDRLSSMSNNSRVLAKKKDRRTVRGPLATLRTDTSEPRDVDSDARFTDWDGESYVYEPNGSFVGTMFDDGRSEIAPEDSISVKNVHRRPYEAVSNGECSDDESVYLGERVYKGTNYEDTLMLFAADTSRKTKNEDRLTRLGYVERLPDIDGKRHYRIELAIDKLIEEDKVRTELGTITLSSSELTMLNSDGLQPKLASDLDSPEAFNNGFLEVKSSPVSGYGAFAVHDLEPCTTILIERELFNANAFDLYMKLDALTEEQVKAYHTLYGHRRSPSEDIRAAIWRTNRFSVGRGGSVFLIASRFNHACKGRNNVDYSYDKAKKCMVFATKEKVTAGSELFIRYGSNPQHLFSTWGFRCSCGGCAGISEEECKAIMRSSLGQGQDDSLVSSY</sequence>
<gene>
    <name evidence="3" type="ORF">FHL15_004039</name>
</gene>
<protein>
    <recommendedName>
        <fullName evidence="2">SET domain-containing protein</fullName>
    </recommendedName>
</protein>
<dbReference type="Gene3D" id="2.170.270.10">
    <property type="entry name" value="SET domain"/>
    <property type="match status" value="1"/>
</dbReference>
<feature type="region of interest" description="Disordered" evidence="1">
    <location>
        <begin position="1"/>
        <end position="55"/>
    </location>
</feature>
<dbReference type="PANTHER" id="PTHR47332:SF4">
    <property type="entry name" value="SET DOMAIN-CONTAINING PROTEIN 5"/>
    <property type="match status" value="1"/>
</dbReference>
<keyword evidence="4" id="KW-1185">Reference proteome</keyword>
<feature type="compositionally biased region" description="Basic and acidic residues" evidence="1">
    <location>
        <begin position="20"/>
        <end position="30"/>
    </location>
</feature>
<evidence type="ECO:0000313" key="3">
    <source>
        <dbReference type="EMBL" id="TRX94954.1"/>
    </source>
</evidence>
<dbReference type="Pfam" id="PF00856">
    <property type="entry name" value="SET"/>
    <property type="match status" value="1"/>
</dbReference>
<evidence type="ECO:0000259" key="2">
    <source>
        <dbReference type="PROSITE" id="PS50280"/>
    </source>
</evidence>
<dbReference type="OrthoDB" id="3180714at2759"/>
<accession>A0A553I425</accession>
<dbReference type="CDD" id="cd20071">
    <property type="entry name" value="SET_SMYD"/>
    <property type="match status" value="1"/>
</dbReference>
<feature type="compositionally biased region" description="Low complexity" evidence="1">
    <location>
        <begin position="32"/>
        <end position="55"/>
    </location>
</feature>
<dbReference type="AlphaFoldDB" id="A0A553I425"/>
<proteinExistence type="predicted"/>